<sequence>MAQIKYTVRENKKTGTHSFYAMPVLNGNLSFDELCREACRKTSIEPSIMRAAVSEFMETVQLNVLKGFRCSMGERFITLYPNLHCSVKDKEGKPAKASMVNASQGRSRMGCTVSISFSDRFEQEVSWTKVDASGAPVVEGDIAESEKDKKKKEHGGGSDENVGPVAG</sequence>
<feature type="domain" description="HU" evidence="2">
    <location>
        <begin position="4"/>
        <end position="91"/>
    </location>
</feature>
<dbReference type="Pfam" id="PF18291">
    <property type="entry name" value="HU-HIG"/>
    <property type="match status" value="1"/>
</dbReference>
<name>A0A8S5SQ27_9CAUD</name>
<feature type="region of interest" description="Disordered" evidence="1">
    <location>
        <begin position="137"/>
        <end position="167"/>
    </location>
</feature>
<organism evidence="3">
    <name type="scientific">Siphoviridae sp. ctLdn10</name>
    <dbReference type="NCBI Taxonomy" id="2827847"/>
    <lineage>
        <taxon>Viruses</taxon>
        <taxon>Duplodnaviria</taxon>
        <taxon>Heunggongvirae</taxon>
        <taxon>Uroviricota</taxon>
        <taxon>Caudoviricetes</taxon>
    </lineage>
</organism>
<reference evidence="3" key="1">
    <citation type="journal article" date="2021" name="Proc. Natl. Acad. Sci. U.S.A.">
        <title>A Catalog of Tens of Thousands of Viruses from Human Metagenomes Reveals Hidden Associations with Chronic Diseases.</title>
        <authorList>
            <person name="Tisza M.J."/>
            <person name="Buck C.B."/>
        </authorList>
    </citation>
    <scope>NUCLEOTIDE SEQUENCE</scope>
    <source>
        <strain evidence="3">CtLdn10</strain>
    </source>
</reference>
<evidence type="ECO:0000256" key="1">
    <source>
        <dbReference type="SAM" id="MobiDB-lite"/>
    </source>
</evidence>
<protein>
    <recommendedName>
        <fullName evidence="2">HU domain-containing protein</fullName>
    </recommendedName>
</protein>
<evidence type="ECO:0000313" key="3">
    <source>
        <dbReference type="EMBL" id="DAF53148.1"/>
    </source>
</evidence>
<evidence type="ECO:0000259" key="2">
    <source>
        <dbReference type="Pfam" id="PF18291"/>
    </source>
</evidence>
<dbReference type="EMBL" id="BK032647">
    <property type="protein sequence ID" value="DAF53148.1"/>
    <property type="molecule type" value="Genomic_DNA"/>
</dbReference>
<accession>A0A8S5SQ27</accession>
<proteinExistence type="predicted"/>
<dbReference type="InterPro" id="IPR041607">
    <property type="entry name" value="HU-HIG"/>
</dbReference>